<evidence type="ECO:0000313" key="2">
    <source>
        <dbReference type="Proteomes" id="UP000515598"/>
    </source>
</evidence>
<organism evidence="1 2">
    <name type="scientific">Stenotrophomonas maltophilia</name>
    <name type="common">Pseudomonas maltophilia</name>
    <name type="synonym">Xanthomonas maltophilia</name>
    <dbReference type="NCBI Taxonomy" id="40324"/>
    <lineage>
        <taxon>Bacteria</taxon>
        <taxon>Pseudomonadati</taxon>
        <taxon>Pseudomonadota</taxon>
        <taxon>Gammaproteobacteria</taxon>
        <taxon>Lysobacterales</taxon>
        <taxon>Lysobacteraceae</taxon>
        <taxon>Stenotrophomonas</taxon>
        <taxon>Stenotrophomonas maltophilia group</taxon>
    </lineage>
</organism>
<accession>A0AAX1IFL7</accession>
<dbReference type="AlphaFoldDB" id="A0AAX1IFL7"/>
<dbReference type="EMBL" id="CP060025">
    <property type="protein sequence ID" value="QNG78034.1"/>
    <property type="molecule type" value="Genomic_DNA"/>
</dbReference>
<protein>
    <recommendedName>
        <fullName evidence="3">Lipoprotein</fullName>
    </recommendedName>
</protein>
<evidence type="ECO:0008006" key="3">
    <source>
        <dbReference type="Google" id="ProtNLM"/>
    </source>
</evidence>
<dbReference type="Proteomes" id="UP000515598">
    <property type="component" value="Chromosome"/>
</dbReference>
<evidence type="ECO:0000313" key="1">
    <source>
        <dbReference type="EMBL" id="QNG78034.1"/>
    </source>
</evidence>
<proteinExistence type="predicted"/>
<dbReference type="RefSeq" id="WP_099494772.1">
    <property type="nucleotide sequence ID" value="NZ_CP040433.1"/>
</dbReference>
<name>A0AAX1IFL7_STEMA</name>
<sequence>MRGSILLGAELLSLIGCSSPPGLGVSLGNESGEAIYQVRLQAGGSMFGIDQLPAGEKASGSLDVVTDSAAEVVYRRSPQSEEIHCGGDVYVAAGARQTLVVVVGKDGCAFRIQ</sequence>
<reference evidence="1 2" key="1">
    <citation type="submission" date="2020-08" db="EMBL/GenBank/DDBJ databases">
        <title>Phenotypic and transcriptomic analysis of seven clinical Stenotrophomonas maltophilia isolates identify a small set of shared and commonly regulated genes involved in biofilm lifestyle.</title>
        <authorList>
            <person name="Alio I."/>
            <person name="Gudzuhn M."/>
            <person name="Streit W."/>
        </authorList>
    </citation>
    <scope>NUCLEOTIDE SEQUENCE [LARGE SCALE GENOMIC DNA]</scope>
    <source>
        <strain evidence="1 2">UHH_SKK55</strain>
    </source>
</reference>
<gene>
    <name evidence="1" type="ORF">GPNADHDJ_02248</name>
</gene>